<dbReference type="Pfam" id="PF04542">
    <property type="entry name" value="Sigma70_r2"/>
    <property type="match status" value="1"/>
</dbReference>
<dbReference type="Gene3D" id="1.10.10.10">
    <property type="entry name" value="Winged helix-like DNA-binding domain superfamily/Winged helix DNA-binding domain"/>
    <property type="match status" value="2"/>
</dbReference>
<feature type="compositionally biased region" description="Basic residues" evidence="6">
    <location>
        <begin position="249"/>
        <end position="262"/>
    </location>
</feature>
<evidence type="ECO:0000259" key="8">
    <source>
        <dbReference type="Pfam" id="PF04542"/>
    </source>
</evidence>
<name>A0A068UI73_COFCA</name>
<comment type="similarity">
    <text evidence="1">Belongs to the sigma-70 factor family.</text>
</comment>
<dbReference type="GO" id="GO:0000976">
    <property type="term" value="F:transcription cis-regulatory region binding"/>
    <property type="evidence" value="ECO:0007669"/>
    <property type="project" value="EnsemblPlants"/>
</dbReference>
<evidence type="ECO:0000313" key="11">
    <source>
        <dbReference type="Proteomes" id="UP000295252"/>
    </source>
</evidence>
<evidence type="ECO:0000256" key="6">
    <source>
        <dbReference type="SAM" id="MobiDB-lite"/>
    </source>
</evidence>
<dbReference type="InterPro" id="IPR036388">
    <property type="entry name" value="WH-like_DNA-bd_sf"/>
</dbReference>
<dbReference type="SUPFAM" id="SSF88659">
    <property type="entry name" value="Sigma3 and sigma4 domains of RNA polymerase sigma factors"/>
    <property type="match status" value="2"/>
</dbReference>
<keyword evidence="4" id="KW-0238">DNA-binding</keyword>
<dbReference type="InParanoid" id="A0A068UI73"/>
<dbReference type="GO" id="GO:0071482">
    <property type="term" value="P:cellular response to light stimulus"/>
    <property type="evidence" value="ECO:0007669"/>
    <property type="project" value="EnsemblPlants"/>
</dbReference>
<keyword evidence="11" id="KW-1185">Reference proteome</keyword>
<dbReference type="GO" id="GO:0003899">
    <property type="term" value="F:DNA-directed RNA polymerase activity"/>
    <property type="evidence" value="ECO:0007669"/>
    <property type="project" value="EnsemblPlants"/>
</dbReference>
<dbReference type="OMA" id="KVASMIC"/>
<dbReference type="SUPFAM" id="SSF88946">
    <property type="entry name" value="Sigma2 domain of RNA polymerase sigma factors"/>
    <property type="match status" value="1"/>
</dbReference>
<dbReference type="FunCoup" id="A0A068UI73">
    <property type="interactions" value="481"/>
</dbReference>
<dbReference type="OrthoDB" id="206108at2759"/>
<evidence type="ECO:0000256" key="2">
    <source>
        <dbReference type="ARBA" id="ARBA00023015"/>
    </source>
</evidence>
<organism evidence="10 11">
    <name type="scientific">Coffea canephora</name>
    <name type="common">Robusta coffee</name>
    <dbReference type="NCBI Taxonomy" id="49390"/>
    <lineage>
        <taxon>Eukaryota</taxon>
        <taxon>Viridiplantae</taxon>
        <taxon>Streptophyta</taxon>
        <taxon>Embryophyta</taxon>
        <taxon>Tracheophyta</taxon>
        <taxon>Spermatophyta</taxon>
        <taxon>Magnoliopsida</taxon>
        <taxon>eudicotyledons</taxon>
        <taxon>Gunneridae</taxon>
        <taxon>Pentapetalae</taxon>
        <taxon>asterids</taxon>
        <taxon>lamiids</taxon>
        <taxon>Gentianales</taxon>
        <taxon>Rubiaceae</taxon>
        <taxon>Ixoroideae</taxon>
        <taxon>Gardenieae complex</taxon>
        <taxon>Bertiereae - Coffeeae clade</taxon>
        <taxon>Coffeeae</taxon>
        <taxon>Coffea</taxon>
    </lineage>
</organism>
<evidence type="ECO:0000256" key="3">
    <source>
        <dbReference type="ARBA" id="ARBA00023082"/>
    </source>
</evidence>
<evidence type="ECO:0000256" key="4">
    <source>
        <dbReference type="ARBA" id="ARBA00023125"/>
    </source>
</evidence>
<dbReference type="PANTHER" id="PTHR30603:SF13">
    <property type="entry name" value="RNA POLYMERASE SIGMA FACTOR SIGC"/>
    <property type="match status" value="1"/>
</dbReference>
<dbReference type="GO" id="GO:0009507">
    <property type="term" value="C:chloroplast"/>
    <property type="evidence" value="ECO:0007669"/>
    <property type="project" value="EnsemblPlants"/>
</dbReference>
<dbReference type="PhylomeDB" id="A0A068UI73"/>
<dbReference type="Pfam" id="PF04545">
    <property type="entry name" value="Sigma70_r4"/>
    <property type="match status" value="1"/>
</dbReference>
<dbReference type="GO" id="GO:0016987">
    <property type="term" value="F:sigma factor activity"/>
    <property type="evidence" value="ECO:0007669"/>
    <property type="project" value="UniProtKB-KW"/>
</dbReference>
<dbReference type="Gramene" id="CDP08205">
    <property type="protein sequence ID" value="CDP08205"/>
    <property type="gene ID" value="GSCOC_T00026965001"/>
</dbReference>
<dbReference type="InterPro" id="IPR000943">
    <property type="entry name" value="RNA_pol_sigma70"/>
</dbReference>
<sequence>MGFRLTPKWGFSIQLSFSTKTSSWPSSNSLFPMHTKFAIFSNLLSLVQDSKGEKVYYSAGLLGPYCRFRVVKGWEAVYESAKMSSFSVAYGDTTTWLSDPMRVKMCSSATQARENDNSETEDMEDAVSRWSYHGSCNMAHNDISSSRENNNSIYLASLRNTKALHFGLLMKNLDVLEETIADSGVLRLEEDILVQLERLGALELFQTCLCRMLKPSTLYDLSDKATKPVEASQINCPVEDVVGKKVVHSVKKEKRKSRRKRPLDKGNGKFMQEKYSSTLEDAQQVEFSPGRKSSDSRSRSLKIARTEAEMSQGVKLVSELERIRTIVEENTGQVVGMSNWAEAAQVNIQVLQQHLQFGWYCRDELLRSTRSLVLYIARNYRGLGVAFEDLVQAGNLGVLQGAQRFDHTRGYKFSTYVQYWIRKSISMVVAQHARGIRIPSSLSKAISQIQKARKALKSSHGKYPDVNEIAKFTGLSTAKIMSVSKCLRIVGSIDQKVGDSSSAKRLELISDTSMRSPEETVVRQHMLQGMYGLMKDLEPRERQVLVLRFGLRSHQRKSLEEIGRLYSVSKEWVRKIERRALTKLRKNDVFQDLSQYMNM</sequence>
<dbReference type="Proteomes" id="UP000295252">
    <property type="component" value="Chromosome X"/>
</dbReference>
<evidence type="ECO:0000313" key="10">
    <source>
        <dbReference type="EMBL" id="CDP08205.1"/>
    </source>
</evidence>
<dbReference type="InterPro" id="IPR013325">
    <property type="entry name" value="RNA_pol_sigma_r2"/>
</dbReference>
<dbReference type="CDD" id="cd06171">
    <property type="entry name" value="Sigma70_r4"/>
    <property type="match status" value="1"/>
</dbReference>
<feature type="region of interest" description="Disordered" evidence="6">
    <location>
        <begin position="249"/>
        <end position="269"/>
    </location>
</feature>
<dbReference type="PRINTS" id="PR00046">
    <property type="entry name" value="SIGMA70FCT"/>
</dbReference>
<feature type="domain" description="RNA polymerase sigma-70 region 2" evidence="8">
    <location>
        <begin position="366"/>
        <end position="432"/>
    </location>
</feature>
<dbReference type="AlphaFoldDB" id="A0A068UI73"/>
<keyword evidence="3" id="KW-0731">Sigma factor</keyword>
<dbReference type="PANTHER" id="PTHR30603">
    <property type="entry name" value="RNA POLYMERASE SIGMA FACTOR RPO"/>
    <property type="match status" value="1"/>
</dbReference>
<feature type="domain" description="RNA polymerase sigma-70 region 3" evidence="7">
    <location>
        <begin position="445"/>
        <end position="520"/>
    </location>
</feature>
<proteinExistence type="inferred from homology"/>
<keyword evidence="2" id="KW-0805">Transcription regulation</keyword>
<evidence type="ECO:0008006" key="12">
    <source>
        <dbReference type="Google" id="ProtNLM"/>
    </source>
</evidence>
<dbReference type="NCBIfam" id="TIGR02937">
    <property type="entry name" value="sigma70-ECF"/>
    <property type="match status" value="1"/>
</dbReference>
<evidence type="ECO:0000256" key="5">
    <source>
        <dbReference type="ARBA" id="ARBA00023163"/>
    </source>
</evidence>
<dbReference type="Pfam" id="PF04539">
    <property type="entry name" value="Sigma70_r3"/>
    <property type="match status" value="1"/>
</dbReference>
<keyword evidence="5" id="KW-0804">Transcription</keyword>
<dbReference type="InterPro" id="IPR007630">
    <property type="entry name" value="RNA_pol_sigma70_r4"/>
</dbReference>
<dbReference type="STRING" id="49390.A0A068UI73"/>
<dbReference type="InterPro" id="IPR007627">
    <property type="entry name" value="RNA_pol_sigma70_r2"/>
</dbReference>
<dbReference type="InterPro" id="IPR014284">
    <property type="entry name" value="RNA_pol_sigma-70_dom"/>
</dbReference>
<dbReference type="InterPro" id="IPR013324">
    <property type="entry name" value="RNA_pol_sigma_r3/r4-like"/>
</dbReference>
<dbReference type="Gene3D" id="1.20.120.1810">
    <property type="match status" value="1"/>
</dbReference>
<feature type="domain" description="RNA polymerase sigma-70 region 4" evidence="9">
    <location>
        <begin position="534"/>
        <end position="586"/>
    </location>
</feature>
<evidence type="ECO:0000256" key="1">
    <source>
        <dbReference type="ARBA" id="ARBA00007788"/>
    </source>
</evidence>
<evidence type="ECO:0000259" key="9">
    <source>
        <dbReference type="Pfam" id="PF04545"/>
    </source>
</evidence>
<gene>
    <name evidence="10" type="ORF">GSCOC_T00026965001</name>
</gene>
<accession>A0A068UI73</accession>
<protein>
    <recommendedName>
        <fullName evidence="12">RNA polymerase sigma-70 domain-containing protein</fullName>
    </recommendedName>
</protein>
<dbReference type="InterPro" id="IPR007624">
    <property type="entry name" value="RNA_pol_sigma70_r3"/>
</dbReference>
<dbReference type="EMBL" id="HG739115">
    <property type="protein sequence ID" value="CDP08205.1"/>
    <property type="molecule type" value="Genomic_DNA"/>
</dbReference>
<evidence type="ECO:0000259" key="7">
    <source>
        <dbReference type="Pfam" id="PF04539"/>
    </source>
</evidence>
<reference evidence="11" key="1">
    <citation type="journal article" date="2014" name="Science">
        <title>The coffee genome provides insight into the convergent evolution of caffeine biosynthesis.</title>
        <authorList>
            <person name="Denoeud F."/>
            <person name="Carretero-Paulet L."/>
            <person name="Dereeper A."/>
            <person name="Droc G."/>
            <person name="Guyot R."/>
            <person name="Pietrella M."/>
            <person name="Zheng C."/>
            <person name="Alberti A."/>
            <person name="Anthony F."/>
            <person name="Aprea G."/>
            <person name="Aury J.M."/>
            <person name="Bento P."/>
            <person name="Bernard M."/>
            <person name="Bocs S."/>
            <person name="Campa C."/>
            <person name="Cenci A."/>
            <person name="Combes M.C."/>
            <person name="Crouzillat D."/>
            <person name="Da Silva C."/>
            <person name="Daddiego L."/>
            <person name="De Bellis F."/>
            <person name="Dussert S."/>
            <person name="Garsmeur O."/>
            <person name="Gayraud T."/>
            <person name="Guignon V."/>
            <person name="Jahn K."/>
            <person name="Jamilloux V."/>
            <person name="Joet T."/>
            <person name="Labadie K."/>
            <person name="Lan T."/>
            <person name="Leclercq J."/>
            <person name="Lepelley M."/>
            <person name="Leroy T."/>
            <person name="Li L.T."/>
            <person name="Librado P."/>
            <person name="Lopez L."/>
            <person name="Munoz A."/>
            <person name="Noel B."/>
            <person name="Pallavicini A."/>
            <person name="Perrotta G."/>
            <person name="Poncet V."/>
            <person name="Pot D."/>
            <person name="Priyono X."/>
            <person name="Rigoreau M."/>
            <person name="Rouard M."/>
            <person name="Rozas J."/>
            <person name="Tranchant-Dubreuil C."/>
            <person name="VanBuren R."/>
            <person name="Zhang Q."/>
            <person name="Andrade A.C."/>
            <person name="Argout X."/>
            <person name="Bertrand B."/>
            <person name="de Kochko A."/>
            <person name="Graziosi G."/>
            <person name="Henry R.J."/>
            <person name="Jayarama X."/>
            <person name="Ming R."/>
            <person name="Nagai C."/>
            <person name="Rounsley S."/>
            <person name="Sankoff D."/>
            <person name="Giuliano G."/>
            <person name="Albert V.A."/>
            <person name="Wincker P."/>
            <person name="Lashermes P."/>
        </authorList>
    </citation>
    <scope>NUCLEOTIDE SEQUENCE [LARGE SCALE GENOMIC DNA]</scope>
    <source>
        <strain evidence="11">cv. DH200-94</strain>
    </source>
</reference>
<dbReference type="GO" id="GO:0006352">
    <property type="term" value="P:DNA-templated transcription initiation"/>
    <property type="evidence" value="ECO:0007669"/>
    <property type="project" value="EnsemblPlants"/>
</dbReference>
<dbReference type="InterPro" id="IPR050239">
    <property type="entry name" value="Sigma-70_RNA_pol_init_factors"/>
</dbReference>